<keyword evidence="6" id="KW-0325">Glycoprotein</keyword>
<feature type="transmembrane region" description="Helical" evidence="8">
    <location>
        <begin position="425"/>
        <end position="445"/>
    </location>
</feature>
<protein>
    <submittedName>
        <fullName evidence="10">Glycerophosphodiester phosphodiesterase domain-containing protein 5</fullName>
    </submittedName>
</protein>
<evidence type="ECO:0000256" key="8">
    <source>
        <dbReference type="SAM" id="Phobius"/>
    </source>
</evidence>
<dbReference type="AlphaFoldDB" id="A0AAV4IKU9"/>
<evidence type="ECO:0000256" key="6">
    <source>
        <dbReference type="ARBA" id="ARBA00023180"/>
    </source>
</evidence>
<keyword evidence="5 8" id="KW-0472">Membrane</keyword>
<evidence type="ECO:0000313" key="11">
    <source>
        <dbReference type="Proteomes" id="UP000762676"/>
    </source>
</evidence>
<organism evidence="10 11">
    <name type="scientific">Elysia marginata</name>
    <dbReference type="NCBI Taxonomy" id="1093978"/>
    <lineage>
        <taxon>Eukaryota</taxon>
        <taxon>Metazoa</taxon>
        <taxon>Spiralia</taxon>
        <taxon>Lophotrochozoa</taxon>
        <taxon>Mollusca</taxon>
        <taxon>Gastropoda</taxon>
        <taxon>Heterobranchia</taxon>
        <taxon>Euthyneura</taxon>
        <taxon>Panpulmonata</taxon>
        <taxon>Sacoglossa</taxon>
        <taxon>Placobranchoidea</taxon>
        <taxon>Plakobranchidae</taxon>
        <taxon>Elysia</taxon>
    </lineage>
</organism>
<evidence type="ECO:0000313" key="10">
    <source>
        <dbReference type="EMBL" id="GFS11099.1"/>
    </source>
</evidence>
<evidence type="ECO:0000256" key="1">
    <source>
        <dbReference type="ARBA" id="ARBA00004141"/>
    </source>
</evidence>
<reference evidence="10 11" key="1">
    <citation type="journal article" date="2021" name="Elife">
        <title>Chloroplast acquisition without the gene transfer in kleptoplastic sea slugs, Plakobranchus ocellatus.</title>
        <authorList>
            <person name="Maeda T."/>
            <person name="Takahashi S."/>
            <person name="Yoshida T."/>
            <person name="Shimamura S."/>
            <person name="Takaki Y."/>
            <person name="Nagai Y."/>
            <person name="Toyoda A."/>
            <person name="Suzuki Y."/>
            <person name="Arimoto A."/>
            <person name="Ishii H."/>
            <person name="Satoh N."/>
            <person name="Nishiyama T."/>
            <person name="Hasebe M."/>
            <person name="Maruyama T."/>
            <person name="Minagawa J."/>
            <person name="Obokata J."/>
            <person name="Shigenobu S."/>
        </authorList>
    </citation>
    <scope>NUCLEOTIDE SEQUENCE [LARGE SCALE GENOMIC DNA]</scope>
</reference>
<comment type="subcellular location">
    <subcellularLocation>
        <location evidence="1">Membrane</location>
        <topology evidence="1">Multi-pass membrane protein</topology>
    </subcellularLocation>
</comment>
<name>A0AAV4IKU9_9GAST</name>
<comment type="caution">
    <text evidence="10">The sequence shown here is derived from an EMBL/GenBank/DDBJ whole genome shotgun (WGS) entry which is preliminary data.</text>
</comment>
<dbReference type="SUPFAM" id="SSF51695">
    <property type="entry name" value="PLC-like phosphodiesterases"/>
    <property type="match status" value="1"/>
</dbReference>
<feature type="transmembrane region" description="Helical" evidence="8">
    <location>
        <begin position="12"/>
        <end position="35"/>
    </location>
</feature>
<evidence type="ECO:0000259" key="9">
    <source>
        <dbReference type="PROSITE" id="PS51704"/>
    </source>
</evidence>
<feature type="transmembrane region" description="Helical" evidence="8">
    <location>
        <begin position="117"/>
        <end position="138"/>
    </location>
</feature>
<dbReference type="GO" id="GO:0008081">
    <property type="term" value="F:phosphoric diester hydrolase activity"/>
    <property type="evidence" value="ECO:0007669"/>
    <property type="project" value="InterPro"/>
</dbReference>
<feature type="domain" description="GP-PDE" evidence="9">
    <location>
        <begin position="151"/>
        <end position="413"/>
    </location>
</feature>
<evidence type="ECO:0000256" key="5">
    <source>
        <dbReference type="ARBA" id="ARBA00023136"/>
    </source>
</evidence>
<dbReference type="GO" id="GO:0016020">
    <property type="term" value="C:membrane"/>
    <property type="evidence" value="ECO:0007669"/>
    <property type="project" value="UniProtKB-SubCell"/>
</dbReference>
<keyword evidence="3" id="KW-0378">Hydrolase</keyword>
<evidence type="ECO:0000256" key="7">
    <source>
        <dbReference type="SAM" id="MobiDB-lite"/>
    </source>
</evidence>
<dbReference type="InterPro" id="IPR030395">
    <property type="entry name" value="GP_PDE_dom"/>
</dbReference>
<sequence>MFQRVGKYIPWYGLGLGFSSATFACLSVILVLCILHVIHGHQLYIHLFHVVFCILALIACVVVSILIDLQWSHMWPLMYLALKVFGPFLQVTAVIVLTVLSWLLIRQWFRLMSKTSKAMWMSVFVAGMTLLYLSPLAVDTPVFRFDTPPKPQIVAIGGASDVSPENTMFAFEKAVALGARKLYSSVQISYDGVPFLMFDHSLLRTTNVESVFPNATSLDPAHHTMADLRSLSAGSWFLKEDPWGTKDDLSNSDKLQLEEEKIPTLASLARLVAAESEPVQLYLSVRNMPSWHPFRAQRFRRVMDVLTNLTSLRHSDVFVPPEIYQLDQSFGLFAPPSSSVWDSTGLDKTNETNNAVVFMSVRTDLEDVIDRFRARNVSTLVMGVKSSWFLSYVWCADVDLVATHYIQQVEEVDGSIIHMNEDGYLAMWVTADVISIVLILVMYIVQRIRLYGTNFSPEAISLSTGRVRTSHRSRTMKEKLLRDGAVMDTLDDADVSVSGGAGGPAALDHHQGEVGGEDGPAYSTTSSLQTYSLTTLPPPPAMSSSAGGHRGYPLHQMTASASDGDVGLSPPMTTLDRYSV</sequence>
<dbReference type="Pfam" id="PF03009">
    <property type="entry name" value="GDPD"/>
    <property type="match status" value="1"/>
</dbReference>
<dbReference type="Proteomes" id="UP000762676">
    <property type="component" value="Unassembled WGS sequence"/>
</dbReference>
<dbReference type="InterPro" id="IPR017946">
    <property type="entry name" value="PLC-like_Pdiesterase_TIM-brl"/>
</dbReference>
<feature type="transmembrane region" description="Helical" evidence="8">
    <location>
        <begin position="87"/>
        <end position="105"/>
    </location>
</feature>
<evidence type="ECO:0000256" key="4">
    <source>
        <dbReference type="ARBA" id="ARBA00022989"/>
    </source>
</evidence>
<dbReference type="GO" id="GO:0006629">
    <property type="term" value="P:lipid metabolic process"/>
    <property type="evidence" value="ECO:0007669"/>
    <property type="project" value="InterPro"/>
</dbReference>
<proteinExistence type="predicted"/>
<dbReference type="Gene3D" id="3.20.20.190">
    <property type="entry name" value="Phosphatidylinositol (PI) phosphodiesterase"/>
    <property type="match status" value="1"/>
</dbReference>
<feature type="transmembrane region" description="Helical" evidence="8">
    <location>
        <begin position="47"/>
        <end position="67"/>
    </location>
</feature>
<dbReference type="PROSITE" id="PS51257">
    <property type="entry name" value="PROKAR_LIPOPROTEIN"/>
    <property type="match status" value="1"/>
</dbReference>
<dbReference type="PANTHER" id="PTHR23344">
    <property type="entry name" value="GLYCEROPHOSPHORYL DIESTER PHOSPHODIESTERASE"/>
    <property type="match status" value="1"/>
</dbReference>
<feature type="region of interest" description="Disordered" evidence="7">
    <location>
        <begin position="498"/>
        <end position="580"/>
    </location>
</feature>
<dbReference type="PROSITE" id="PS51704">
    <property type="entry name" value="GP_PDE"/>
    <property type="match status" value="1"/>
</dbReference>
<accession>A0AAV4IKU9</accession>
<evidence type="ECO:0000256" key="3">
    <source>
        <dbReference type="ARBA" id="ARBA00022801"/>
    </source>
</evidence>
<keyword evidence="11" id="KW-1185">Reference proteome</keyword>
<dbReference type="PANTHER" id="PTHR23344:SF50">
    <property type="entry name" value="GP-PDE DOMAIN-CONTAINING PROTEIN"/>
    <property type="match status" value="1"/>
</dbReference>
<feature type="compositionally biased region" description="Low complexity" evidence="7">
    <location>
        <begin position="522"/>
        <end position="535"/>
    </location>
</feature>
<dbReference type="EMBL" id="BMAT01006365">
    <property type="protein sequence ID" value="GFS11099.1"/>
    <property type="molecule type" value="Genomic_DNA"/>
</dbReference>
<gene>
    <name evidence="10" type="ORF">ElyMa_003077100</name>
</gene>
<evidence type="ECO:0000256" key="2">
    <source>
        <dbReference type="ARBA" id="ARBA00022692"/>
    </source>
</evidence>
<keyword evidence="4 8" id="KW-1133">Transmembrane helix</keyword>
<keyword evidence="2 8" id="KW-0812">Transmembrane</keyword>